<evidence type="ECO:0000256" key="7">
    <source>
        <dbReference type="SAM" id="MobiDB-lite"/>
    </source>
</evidence>
<dbReference type="GO" id="GO:0051231">
    <property type="term" value="P:spindle elongation"/>
    <property type="evidence" value="ECO:0007669"/>
    <property type="project" value="TreeGrafter"/>
</dbReference>
<dbReference type="GO" id="GO:0007018">
    <property type="term" value="P:microtubule-based movement"/>
    <property type="evidence" value="ECO:0007669"/>
    <property type="project" value="InterPro"/>
</dbReference>
<dbReference type="GO" id="GO:0007052">
    <property type="term" value="P:mitotic spindle organization"/>
    <property type="evidence" value="ECO:0007669"/>
    <property type="project" value="TreeGrafter"/>
</dbReference>
<evidence type="ECO:0000313" key="8">
    <source>
        <dbReference type="EMBL" id="KAG5325691.1"/>
    </source>
</evidence>
<sequence length="356" mass="42006">MVRMKIQHNKQENVFKRKMEEAFAVNKRLKGALEMQKKAMQRQEKKANSKEEIKTWIAQEMEVLMATVEADYSLEKLMQNRASLVYQLEQLKKNNEPDEKELATVTEFIELRNTQIADLQQKLLESDQETRTNTRWNMICTIMDAKVALKTAFYVVTQDRKQQCYKYNKLKEKYQNLEARLEEYEKQERVNKMSYSQDLSDTEKSLTKSVKRQVSTENLNENKKSSPKKRKTESKIKEEIFDKNAYLSYDDSLVIEDDVDKDPDWKNTPLYNRIQKLQSKSKLSVQQLTFNKIEPNNEIKCVCKTKCATRICTCRKNAVTCNNCDCDSEQCQNRNKENLRTMLFSDVAMSDETRCD</sequence>
<reference evidence="8" key="1">
    <citation type="submission" date="2020-02" db="EMBL/GenBank/DDBJ databases">
        <title>Relaxed selection underlies rapid genomic changes in the transitions from sociality to social parasitism in ants.</title>
        <authorList>
            <person name="Bi X."/>
        </authorList>
    </citation>
    <scope>NUCLEOTIDE SEQUENCE</scope>
    <source>
        <strain evidence="8">BGI-DK2014c</strain>
        <tissue evidence="8">Whole body</tissue>
    </source>
</reference>
<dbReference type="EMBL" id="JAANIA010000266">
    <property type="protein sequence ID" value="KAG5325691.1"/>
    <property type="molecule type" value="Genomic_DNA"/>
</dbReference>
<dbReference type="GO" id="GO:0005737">
    <property type="term" value="C:cytoplasm"/>
    <property type="evidence" value="ECO:0007669"/>
    <property type="project" value="UniProtKB-SubCell"/>
</dbReference>
<keyword evidence="3" id="KW-0547">Nucleotide-binding</keyword>
<keyword evidence="4" id="KW-0067">ATP-binding</keyword>
<dbReference type="Proteomes" id="UP000668214">
    <property type="component" value="Unassembled WGS sequence"/>
</dbReference>
<evidence type="ECO:0000313" key="9">
    <source>
        <dbReference type="Proteomes" id="UP000668214"/>
    </source>
</evidence>
<dbReference type="PANTHER" id="PTHR47969:SF15">
    <property type="entry name" value="CHROMOSOME-ASSOCIATED KINESIN KIF4A-RELATED"/>
    <property type="match status" value="1"/>
</dbReference>
<evidence type="ECO:0000256" key="4">
    <source>
        <dbReference type="ARBA" id="ARBA00022840"/>
    </source>
</evidence>
<keyword evidence="5 6" id="KW-0175">Coiled coil</keyword>
<comment type="subcellular location">
    <subcellularLocation>
        <location evidence="1">Cytoplasm</location>
    </subcellularLocation>
</comment>
<feature type="non-terminal residue" evidence="8">
    <location>
        <position position="1"/>
    </location>
</feature>
<evidence type="ECO:0000256" key="5">
    <source>
        <dbReference type="ARBA" id="ARBA00023054"/>
    </source>
</evidence>
<name>A0A836F3H5_9HYME</name>
<evidence type="ECO:0000256" key="3">
    <source>
        <dbReference type="ARBA" id="ARBA00022741"/>
    </source>
</evidence>
<feature type="coiled-coil region" evidence="6">
    <location>
        <begin position="26"/>
        <end position="94"/>
    </location>
</feature>
<dbReference type="AlphaFoldDB" id="A0A836F3H5"/>
<protein>
    <submittedName>
        <fullName evidence="8">KIF4 protein</fullName>
    </submittedName>
</protein>
<accession>A0A836F3H5</accession>
<proteinExistence type="predicted"/>
<evidence type="ECO:0000256" key="6">
    <source>
        <dbReference type="SAM" id="Coils"/>
    </source>
</evidence>
<dbReference type="PANTHER" id="PTHR47969">
    <property type="entry name" value="CHROMOSOME-ASSOCIATED KINESIN KIF4A-RELATED"/>
    <property type="match status" value="1"/>
</dbReference>
<feature type="non-terminal residue" evidence="8">
    <location>
        <position position="356"/>
    </location>
</feature>
<dbReference type="GO" id="GO:0005524">
    <property type="term" value="F:ATP binding"/>
    <property type="evidence" value="ECO:0007669"/>
    <property type="project" value="UniProtKB-KW"/>
</dbReference>
<keyword evidence="9" id="KW-1185">Reference proteome</keyword>
<dbReference type="InterPro" id="IPR027640">
    <property type="entry name" value="Kinesin-like_fam"/>
</dbReference>
<keyword evidence="2" id="KW-0963">Cytoplasm</keyword>
<feature type="region of interest" description="Disordered" evidence="7">
    <location>
        <begin position="190"/>
        <end position="234"/>
    </location>
</feature>
<gene>
    <name evidence="8" type="primary">Kif4_0</name>
    <name evidence="8" type="ORF">G6Z78_0001744</name>
</gene>
<evidence type="ECO:0000256" key="2">
    <source>
        <dbReference type="ARBA" id="ARBA00022490"/>
    </source>
</evidence>
<evidence type="ECO:0000256" key="1">
    <source>
        <dbReference type="ARBA" id="ARBA00004496"/>
    </source>
</evidence>
<dbReference type="GO" id="GO:0005875">
    <property type="term" value="C:microtubule associated complex"/>
    <property type="evidence" value="ECO:0007669"/>
    <property type="project" value="TreeGrafter"/>
</dbReference>
<comment type="caution">
    <text evidence="8">The sequence shown here is derived from an EMBL/GenBank/DDBJ whole genome shotgun (WGS) entry which is preliminary data.</text>
</comment>
<dbReference type="GO" id="GO:0003777">
    <property type="term" value="F:microtubule motor activity"/>
    <property type="evidence" value="ECO:0007669"/>
    <property type="project" value="InterPro"/>
</dbReference>
<organism evidence="8 9">
    <name type="scientific">Pseudoatta argentina</name>
    <dbReference type="NCBI Taxonomy" id="621737"/>
    <lineage>
        <taxon>Eukaryota</taxon>
        <taxon>Metazoa</taxon>
        <taxon>Ecdysozoa</taxon>
        <taxon>Arthropoda</taxon>
        <taxon>Hexapoda</taxon>
        <taxon>Insecta</taxon>
        <taxon>Pterygota</taxon>
        <taxon>Neoptera</taxon>
        <taxon>Endopterygota</taxon>
        <taxon>Hymenoptera</taxon>
        <taxon>Apocrita</taxon>
        <taxon>Aculeata</taxon>
        <taxon>Formicoidea</taxon>
        <taxon>Formicidae</taxon>
        <taxon>Myrmicinae</taxon>
        <taxon>Pseudoatta</taxon>
    </lineage>
</organism>